<accession>D8JTM4</accession>
<reference evidence="2" key="1">
    <citation type="journal article" date="2011" name="J. Bacteriol.">
        <title>Genome sequences of eight morphologically diverse alphaproteobacteria.</title>
        <authorList>
            <consortium name="US DOE Joint Genome Institute"/>
            <person name="Brown P.J."/>
            <person name="Kysela D.T."/>
            <person name="Buechlein A."/>
            <person name="Hemmerich C."/>
            <person name="Brun Y.V."/>
        </authorList>
    </citation>
    <scope>NUCLEOTIDE SEQUENCE [LARGE SCALE GENOMIC DNA]</scope>
    <source>
        <strain evidence="2">ATCC 51888 / DSM 1869 / NCIB 11706 / TK 0415</strain>
    </source>
</reference>
<dbReference type="OrthoDB" id="7933914at2"/>
<name>D8JTM4_HYPDA</name>
<dbReference type="Proteomes" id="UP000002033">
    <property type="component" value="Chromosome"/>
</dbReference>
<proteinExistence type="predicted"/>
<dbReference type="KEGG" id="hdn:Hden_0768"/>
<evidence type="ECO:0000313" key="1">
    <source>
        <dbReference type="EMBL" id="ADJ22586.1"/>
    </source>
</evidence>
<gene>
    <name evidence="1" type="ordered locus">Hden_0768</name>
</gene>
<keyword evidence="2" id="KW-1185">Reference proteome</keyword>
<evidence type="ECO:0000313" key="2">
    <source>
        <dbReference type="Proteomes" id="UP000002033"/>
    </source>
</evidence>
<dbReference type="RefSeq" id="WP_013214801.1">
    <property type="nucleotide sequence ID" value="NC_014313.1"/>
</dbReference>
<protein>
    <submittedName>
        <fullName evidence="1">Uncharacterized protein</fullName>
    </submittedName>
</protein>
<sequence length="86" mass="9838">MWDYPKSAKHRAFIDELQAKHERELSKVRAAEKKQARAADGLQALEEIKALSAATREKTARLRAERLARAAENLVDKRAKSVRKKK</sequence>
<organism evidence="1 2">
    <name type="scientific">Hyphomicrobium denitrificans (strain ATCC 51888 / DSM 1869 / NCIMB 11706 / TK 0415)</name>
    <dbReference type="NCBI Taxonomy" id="582899"/>
    <lineage>
        <taxon>Bacteria</taxon>
        <taxon>Pseudomonadati</taxon>
        <taxon>Pseudomonadota</taxon>
        <taxon>Alphaproteobacteria</taxon>
        <taxon>Hyphomicrobiales</taxon>
        <taxon>Hyphomicrobiaceae</taxon>
        <taxon>Hyphomicrobium</taxon>
    </lineage>
</organism>
<dbReference type="HOGENOM" id="CLU_2493689_0_0_5"/>
<dbReference type="EMBL" id="CP002083">
    <property type="protein sequence ID" value="ADJ22586.1"/>
    <property type="molecule type" value="Genomic_DNA"/>
</dbReference>
<dbReference type="AlphaFoldDB" id="D8JTM4"/>